<keyword evidence="3" id="KW-1185">Reference proteome</keyword>
<dbReference type="AlphaFoldDB" id="A0A5C1A5V6"/>
<evidence type="ECO:0000313" key="2">
    <source>
        <dbReference type="EMBL" id="QEL14491.1"/>
    </source>
</evidence>
<dbReference type="Proteomes" id="UP000324974">
    <property type="component" value="Chromosome"/>
</dbReference>
<dbReference type="SUPFAM" id="SSF54427">
    <property type="entry name" value="NTF2-like"/>
    <property type="match status" value="1"/>
</dbReference>
<dbReference type="EMBL" id="CP042425">
    <property type="protein sequence ID" value="QEL14491.1"/>
    <property type="molecule type" value="Genomic_DNA"/>
</dbReference>
<protein>
    <submittedName>
        <fullName evidence="2">Nuclear transport factor 2 family protein</fullName>
    </submittedName>
</protein>
<feature type="domain" description="SnoaL-like" evidence="1">
    <location>
        <begin position="11"/>
        <end position="120"/>
    </location>
</feature>
<reference evidence="3" key="1">
    <citation type="submission" date="2019-08" db="EMBL/GenBank/DDBJ databases">
        <title>Limnoglobus roseus gen. nov., sp. nov., a novel freshwater planctomycete with a giant genome from the family Gemmataceae.</title>
        <authorList>
            <person name="Kulichevskaya I.S."/>
            <person name="Naumoff D.G."/>
            <person name="Miroshnikov K."/>
            <person name="Ivanova A."/>
            <person name="Philippov D.A."/>
            <person name="Hakobyan A."/>
            <person name="Rijpstra I.C."/>
            <person name="Sinninghe Damste J.S."/>
            <person name="Liesack W."/>
            <person name="Dedysh S.N."/>
        </authorList>
    </citation>
    <scope>NUCLEOTIDE SEQUENCE [LARGE SCALE GENOMIC DNA]</scope>
    <source>
        <strain evidence="3">PX52</strain>
    </source>
</reference>
<dbReference type="KEGG" id="lrs:PX52LOC_01380"/>
<accession>A0A5C1A5V6</accession>
<sequence length="137" mass="15693">MSSKVDTLRAAYQRWDDTRAADDSVWLDLIGDGFVLRSIGDGKKGMEFSAQRAGREEMHQYFAGLRNDWTMEFYRPDEFIEQGDRVVVYGECAWTNKHTGKTARTPVVALWKFRDGKAIEFFEFYDTAAAFAAAKPD</sequence>
<organism evidence="2 3">
    <name type="scientific">Limnoglobus roseus</name>
    <dbReference type="NCBI Taxonomy" id="2598579"/>
    <lineage>
        <taxon>Bacteria</taxon>
        <taxon>Pseudomonadati</taxon>
        <taxon>Planctomycetota</taxon>
        <taxon>Planctomycetia</taxon>
        <taxon>Gemmatales</taxon>
        <taxon>Gemmataceae</taxon>
        <taxon>Limnoglobus</taxon>
    </lineage>
</organism>
<dbReference type="OrthoDB" id="283154at2"/>
<dbReference type="RefSeq" id="WP_149109382.1">
    <property type="nucleotide sequence ID" value="NZ_CP042425.1"/>
</dbReference>
<dbReference type="Pfam" id="PF12680">
    <property type="entry name" value="SnoaL_2"/>
    <property type="match status" value="1"/>
</dbReference>
<evidence type="ECO:0000313" key="3">
    <source>
        <dbReference type="Proteomes" id="UP000324974"/>
    </source>
</evidence>
<dbReference type="Gene3D" id="3.10.450.50">
    <property type="match status" value="1"/>
</dbReference>
<dbReference type="PANTHER" id="PTHR41252">
    <property type="entry name" value="BLR2505 PROTEIN"/>
    <property type="match status" value="1"/>
</dbReference>
<name>A0A5C1A5V6_9BACT</name>
<dbReference type="InterPro" id="IPR032710">
    <property type="entry name" value="NTF2-like_dom_sf"/>
</dbReference>
<dbReference type="PANTHER" id="PTHR41252:SF1">
    <property type="entry name" value="BLR2505 PROTEIN"/>
    <property type="match status" value="1"/>
</dbReference>
<dbReference type="InterPro" id="IPR037401">
    <property type="entry name" value="SnoaL-like"/>
</dbReference>
<proteinExistence type="predicted"/>
<gene>
    <name evidence="2" type="ORF">PX52LOC_01380</name>
</gene>
<evidence type="ECO:0000259" key="1">
    <source>
        <dbReference type="Pfam" id="PF12680"/>
    </source>
</evidence>